<accession>A0A5N5JPI7</accession>
<comment type="caution">
    <text evidence="1">The sequence shown here is derived from an EMBL/GenBank/DDBJ whole genome shotgun (WGS) entry which is preliminary data.</text>
</comment>
<protein>
    <submittedName>
        <fullName evidence="1">Uncharacterized protein</fullName>
    </submittedName>
</protein>
<dbReference type="AlphaFoldDB" id="A0A5N5JPI7"/>
<evidence type="ECO:0000313" key="2">
    <source>
        <dbReference type="Proteomes" id="UP000326939"/>
    </source>
</evidence>
<reference evidence="2" key="1">
    <citation type="journal article" date="2019" name="Gigascience">
        <title>De novo genome assembly of the endangered Acer yangbiense, a plant species with extremely small populations endemic to Yunnan Province, China.</title>
        <authorList>
            <person name="Yang J."/>
            <person name="Wariss H.M."/>
            <person name="Tao L."/>
            <person name="Zhang R."/>
            <person name="Yun Q."/>
            <person name="Hollingsworth P."/>
            <person name="Dao Z."/>
            <person name="Luo G."/>
            <person name="Guo H."/>
            <person name="Ma Y."/>
            <person name="Sun W."/>
        </authorList>
    </citation>
    <scope>NUCLEOTIDE SEQUENCE [LARGE SCALE GENOMIC DNA]</scope>
    <source>
        <strain evidence="2">cv. br00</strain>
    </source>
</reference>
<keyword evidence="2" id="KW-1185">Reference proteome</keyword>
<name>A0A5N5JPI7_9ROSI</name>
<sequence>MDSVIKPNQLSGRVNRGSINLEFNRDLFYASFLHFEVKILLTSESRGRSEKLVESRQQQIKEVRESHDMSTKNLPMHALGHRSFSWHNGENRI</sequence>
<evidence type="ECO:0000313" key="1">
    <source>
        <dbReference type="EMBL" id="KAB5520616.1"/>
    </source>
</evidence>
<gene>
    <name evidence="1" type="ORF">DKX38_024935</name>
</gene>
<proteinExistence type="predicted"/>
<organism evidence="1 2">
    <name type="scientific">Salix brachista</name>
    <dbReference type="NCBI Taxonomy" id="2182728"/>
    <lineage>
        <taxon>Eukaryota</taxon>
        <taxon>Viridiplantae</taxon>
        <taxon>Streptophyta</taxon>
        <taxon>Embryophyta</taxon>
        <taxon>Tracheophyta</taxon>
        <taxon>Spermatophyta</taxon>
        <taxon>Magnoliopsida</taxon>
        <taxon>eudicotyledons</taxon>
        <taxon>Gunneridae</taxon>
        <taxon>Pentapetalae</taxon>
        <taxon>rosids</taxon>
        <taxon>fabids</taxon>
        <taxon>Malpighiales</taxon>
        <taxon>Salicaceae</taxon>
        <taxon>Saliceae</taxon>
        <taxon>Salix</taxon>
    </lineage>
</organism>
<dbReference type="EMBL" id="VDCV01000016">
    <property type="protein sequence ID" value="KAB5520616.1"/>
    <property type="molecule type" value="Genomic_DNA"/>
</dbReference>
<dbReference type="Proteomes" id="UP000326939">
    <property type="component" value="Chromosome 16"/>
</dbReference>